<accession>A0A1I4T1Y0</accession>
<keyword evidence="3 6" id="KW-0812">Transmembrane</keyword>
<sequence>MTRLANLALRGMTLVSKFLLIFMLAKLLDPEEVGLYGLVAATVGYALYLLGFDFYTYTTRELLKREKTEWGGLLKSQCAFSMVTYLVFMPLLLILFAFDVLPSYLLGWFFALLVVEHISQELNRLLIAISRPLLASCVLFLRTGLWALLVVGVMFWQPASRSLENVLMSWTLGAAIAVVLGAGSLLRMGLGGWRRQIDWRWVWSGIKIAIPFLLATLAVRGIYTLDRYWFESFAGMEVLAAYVLFIGMSNALMSFLDAGVFAFMYPALISHWQQCSANDFKRQLKQLLLHTAVFCLLFITVAALVLPLLLDWIGRPVYQEHSYLFGWLMAATVLMALSMIPHYALYAQGKDKHIIFSHLGALLVFILSVLVLAPFNTLLAVPAAICCSFFVMLVWKVLAYYLLTPVEYQMLRSAA</sequence>
<dbReference type="GO" id="GO:0005886">
    <property type="term" value="C:plasma membrane"/>
    <property type="evidence" value="ECO:0007669"/>
    <property type="project" value="UniProtKB-SubCell"/>
</dbReference>
<dbReference type="PANTHER" id="PTHR30250">
    <property type="entry name" value="PST FAMILY PREDICTED COLANIC ACID TRANSPORTER"/>
    <property type="match status" value="1"/>
</dbReference>
<dbReference type="RefSeq" id="WP_245748201.1">
    <property type="nucleotide sequence ID" value="NZ_FOUI01000012.1"/>
</dbReference>
<dbReference type="InterPro" id="IPR050833">
    <property type="entry name" value="Poly_Biosynth_Transport"/>
</dbReference>
<dbReference type="PANTHER" id="PTHR30250:SF11">
    <property type="entry name" value="O-ANTIGEN TRANSPORTER-RELATED"/>
    <property type="match status" value="1"/>
</dbReference>
<feature type="transmembrane region" description="Helical" evidence="6">
    <location>
        <begin position="239"/>
        <end position="266"/>
    </location>
</feature>
<feature type="transmembrane region" description="Helical" evidence="6">
    <location>
        <begin position="34"/>
        <end position="57"/>
    </location>
</feature>
<proteinExistence type="predicted"/>
<evidence type="ECO:0000313" key="8">
    <source>
        <dbReference type="Proteomes" id="UP000243629"/>
    </source>
</evidence>
<evidence type="ECO:0000256" key="6">
    <source>
        <dbReference type="SAM" id="Phobius"/>
    </source>
</evidence>
<protein>
    <submittedName>
        <fullName evidence="7">Membrane protein involved in the export of O-antigen and teichoic acid</fullName>
    </submittedName>
</protein>
<gene>
    <name evidence="7" type="ORF">SAMN05216217_11274</name>
</gene>
<feature type="transmembrane region" description="Helical" evidence="6">
    <location>
        <begin position="7"/>
        <end position="28"/>
    </location>
</feature>
<feature type="transmembrane region" description="Helical" evidence="6">
    <location>
        <begin position="104"/>
        <end position="122"/>
    </location>
</feature>
<name>A0A1I4T1Y0_9GAMM</name>
<keyword evidence="5 6" id="KW-0472">Membrane</keyword>
<keyword evidence="8" id="KW-1185">Reference proteome</keyword>
<dbReference type="EMBL" id="FOUI01000012">
    <property type="protein sequence ID" value="SFM70661.1"/>
    <property type="molecule type" value="Genomic_DNA"/>
</dbReference>
<dbReference type="Proteomes" id="UP000243629">
    <property type="component" value="Unassembled WGS sequence"/>
</dbReference>
<feature type="transmembrane region" description="Helical" evidence="6">
    <location>
        <begin position="287"/>
        <end position="310"/>
    </location>
</feature>
<feature type="transmembrane region" description="Helical" evidence="6">
    <location>
        <begin position="379"/>
        <end position="403"/>
    </location>
</feature>
<evidence type="ECO:0000256" key="5">
    <source>
        <dbReference type="ARBA" id="ARBA00023136"/>
    </source>
</evidence>
<evidence type="ECO:0000256" key="2">
    <source>
        <dbReference type="ARBA" id="ARBA00022475"/>
    </source>
</evidence>
<feature type="transmembrane region" description="Helical" evidence="6">
    <location>
        <begin position="168"/>
        <end position="189"/>
    </location>
</feature>
<feature type="transmembrane region" description="Helical" evidence="6">
    <location>
        <begin position="322"/>
        <end position="346"/>
    </location>
</feature>
<feature type="transmembrane region" description="Helical" evidence="6">
    <location>
        <begin position="353"/>
        <end position="373"/>
    </location>
</feature>
<keyword evidence="2" id="KW-1003">Cell membrane</keyword>
<feature type="transmembrane region" description="Helical" evidence="6">
    <location>
        <begin position="78"/>
        <end position="98"/>
    </location>
</feature>
<dbReference type="STRING" id="1720063.SAMN05216217_11274"/>
<evidence type="ECO:0000256" key="4">
    <source>
        <dbReference type="ARBA" id="ARBA00022989"/>
    </source>
</evidence>
<organism evidence="7 8">
    <name type="scientific">Halopseudomonas yangmingensis</name>
    <dbReference type="NCBI Taxonomy" id="1720063"/>
    <lineage>
        <taxon>Bacteria</taxon>
        <taxon>Pseudomonadati</taxon>
        <taxon>Pseudomonadota</taxon>
        <taxon>Gammaproteobacteria</taxon>
        <taxon>Pseudomonadales</taxon>
        <taxon>Pseudomonadaceae</taxon>
        <taxon>Halopseudomonas</taxon>
    </lineage>
</organism>
<evidence type="ECO:0000313" key="7">
    <source>
        <dbReference type="EMBL" id="SFM70661.1"/>
    </source>
</evidence>
<evidence type="ECO:0000256" key="3">
    <source>
        <dbReference type="ARBA" id="ARBA00022692"/>
    </source>
</evidence>
<evidence type="ECO:0000256" key="1">
    <source>
        <dbReference type="ARBA" id="ARBA00004651"/>
    </source>
</evidence>
<reference evidence="8" key="1">
    <citation type="submission" date="2016-10" db="EMBL/GenBank/DDBJ databases">
        <authorList>
            <person name="Varghese N."/>
            <person name="Submissions S."/>
        </authorList>
    </citation>
    <scope>NUCLEOTIDE SEQUENCE [LARGE SCALE GENOMIC DNA]</scope>
    <source>
        <strain evidence="8">DSM 24213</strain>
    </source>
</reference>
<feature type="transmembrane region" description="Helical" evidence="6">
    <location>
        <begin position="134"/>
        <end position="156"/>
    </location>
</feature>
<feature type="transmembrane region" description="Helical" evidence="6">
    <location>
        <begin position="201"/>
        <end position="219"/>
    </location>
</feature>
<comment type="subcellular location">
    <subcellularLocation>
        <location evidence="1">Cell membrane</location>
        <topology evidence="1">Multi-pass membrane protein</topology>
    </subcellularLocation>
</comment>
<keyword evidence="4 6" id="KW-1133">Transmembrane helix</keyword>
<dbReference type="AlphaFoldDB" id="A0A1I4T1Y0"/>